<protein>
    <submittedName>
        <fullName evidence="1">Uncharacterized protein</fullName>
    </submittedName>
</protein>
<reference evidence="1 2" key="1">
    <citation type="journal article" date="2013" name="Nat. Genet.">
        <title>The high-quality draft genome of peach (Prunus persica) identifies unique patterns of genetic diversity, domestication and genome evolution.</title>
        <authorList>
            <consortium name="International Peach Genome Initiative"/>
            <person name="Verde I."/>
            <person name="Abbott A.G."/>
            <person name="Scalabrin S."/>
            <person name="Jung S."/>
            <person name="Shu S."/>
            <person name="Marroni F."/>
            <person name="Zhebentyayeva T."/>
            <person name="Dettori M.T."/>
            <person name="Grimwood J."/>
            <person name="Cattonaro F."/>
            <person name="Zuccolo A."/>
            <person name="Rossini L."/>
            <person name="Jenkins J."/>
            <person name="Vendramin E."/>
            <person name="Meisel L.A."/>
            <person name="Decroocq V."/>
            <person name="Sosinski B."/>
            <person name="Prochnik S."/>
            <person name="Mitros T."/>
            <person name="Policriti A."/>
            <person name="Cipriani G."/>
            <person name="Dondini L."/>
            <person name="Ficklin S."/>
            <person name="Goodstein D.M."/>
            <person name="Xuan P."/>
            <person name="Del Fabbro C."/>
            <person name="Aramini V."/>
            <person name="Copetti D."/>
            <person name="Gonzalez S."/>
            <person name="Horner D.S."/>
            <person name="Falchi R."/>
            <person name="Lucas S."/>
            <person name="Mica E."/>
            <person name="Maldonado J."/>
            <person name="Lazzari B."/>
            <person name="Bielenberg D."/>
            <person name="Pirona R."/>
            <person name="Miculan M."/>
            <person name="Barakat A."/>
            <person name="Testolin R."/>
            <person name="Stella A."/>
            <person name="Tartarini S."/>
            <person name="Tonutti P."/>
            <person name="Arus P."/>
            <person name="Orellana A."/>
            <person name="Wells C."/>
            <person name="Main D."/>
            <person name="Vizzotto G."/>
            <person name="Silva H."/>
            <person name="Salamini F."/>
            <person name="Schmutz J."/>
            <person name="Morgante M."/>
            <person name="Rokhsar D.S."/>
        </authorList>
    </citation>
    <scope>NUCLEOTIDE SEQUENCE [LARGE SCALE GENOMIC DNA]</scope>
    <source>
        <strain evidence="2">cv. Nemared</strain>
    </source>
</reference>
<dbReference type="Proteomes" id="UP000006882">
    <property type="component" value="Chromosome G7"/>
</dbReference>
<dbReference type="EMBL" id="CM007657">
    <property type="protein sequence ID" value="ONH98226.1"/>
    <property type="molecule type" value="Genomic_DNA"/>
</dbReference>
<dbReference type="Gramene" id="ONH98226">
    <property type="protein sequence ID" value="ONH98226"/>
    <property type="gene ID" value="PRUPE_7G236900"/>
</dbReference>
<evidence type="ECO:0000313" key="1">
    <source>
        <dbReference type="EMBL" id="ONH98226.1"/>
    </source>
</evidence>
<accession>A0A251NFZ5</accession>
<keyword evidence="2" id="KW-1185">Reference proteome</keyword>
<dbReference type="AlphaFoldDB" id="A0A251NFZ5"/>
<name>A0A251NFZ5_PRUPE</name>
<gene>
    <name evidence="1" type="ORF">PRUPE_7G236900</name>
</gene>
<proteinExistence type="predicted"/>
<sequence>MSYNKLFSVMFSLKVRIVKVRANYWFYISRPLRVELSSLLESPTYGIEHRLTGRSCWYINSDSPHSNTTISFVEFTTIPTN</sequence>
<organism evidence="1 2">
    <name type="scientific">Prunus persica</name>
    <name type="common">Peach</name>
    <name type="synonym">Amygdalus persica</name>
    <dbReference type="NCBI Taxonomy" id="3760"/>
    <lineage>
        <taxon>Eukaryota</taxon>
        <taxon>Viridiplantae</taxon>
        <taxon>Streptophyta</taxon>
        <taxon>Embryophyta</taxon>
        <taxon>Tracheophyta</taxon>
        <taxon>Spermatophyta</taxon>
        <taxon>Magnoliopsida</taxon>
        <taxon>eudicotyledons</taxon>
        <taxon>Gunneridae</taxon>
        <taxon>Pentapetalae</taxon>
        <taxon>rosids</taxon>
        <taxon>fabids</taxon>
        <taxon>Rosales</taxon>
        <taxon>Rosaceae</taxon>
        <taxon>Amygdaloideae</taxon>
        <taxon>Amygdaleae</taxon>
        <taxon>Prunus</taxon>
    </lineage>
</organism>
<evidence type="ECO:0000313" key="2">
    <source>
        <dbReference type="Proteomes" id="UP000006882"/>
    </source>
</evidence>